<evidence type="ECO:0000313" key="1">
    <source>
        <dbReference type="EMBL" id="EFQ95916.1"/>
    </source>
</evidence>
<dbReference type="HOGENOM" id="CLU_2074343_0_0_1"/>
<dbReference type="AlphaFoldDB" id="E3RED3"/>
<keyword evidence="2" id="KW-1185">Reference proteome</keyword>
<gene>
    <name evidence="1" type="ORF">PTT_04344</name>
</gene>
<reference evidence="1 2" key="1">
    <citation type="journal article" date="2010" name="Genome Biol.">
        <title>A first genome assembly of the barley fungal pathogen Pyrenophora teres f. teres.</title>
        <authorList>
            <person name="Ellwood S.R."/>
            <person name="Liu Z."/>
            <person name="Syme R.A."/>
            <person name="Lai Z."/>
            <person name="Hane J.K."/>
            <person name="Keiper F."/>
            <person name="Moffat C.S."/>
            <person name="Oliver R.P."/>
            <person name="Friesen T.L."/>
        </authorList>
    </citation>
    <scope>NUCLEOTIDE SEQUENCE [LARGE SCALE GENOMIC DNA]</scope>
    <source>
        <strain evidence="1 2">0-1</strain>
    </source>
</reference>
<accession>E3RED3</accession>
<organism evidence="2">
    <name type="scientific">Pyrenophora teres f. teres (strain 0-1)</name>
    <name type="common">Barley net blotch fungus</name>
    <name type="synonym">Drechslera teres f. teres</name>
    <dbReference type="NCBI Taxonomy" id="861557"/>
    <lineage>
        <taxon>Eukaryota</taxon>
        <taxon>Fungi</taxon>
        <taxon>Dikarya</taxon>
        <taxon>Ascomycota</taxon>
        <taxon>Pezizomycotina</taxon>
        <taxon>Dothideomycetes</taxon>
        <taxon>Pleosporomycetidae</taxon>
        <taxon>Pleosporales</taxon>
        <taxon>Pleosporineae</taxon>
        <taxon>Pleosporaceae</taxon>
        <taxon>Pyrenophora</taxon>
    </lineage>
</organism>
<dbReference type="OrthoDB" id="1658288at2759"/>
<evidence type="ECO:0000313" key="2">
    <source>
        <dbReference type="Proteomes" id="UP000001067"/>
    </source>
</evidence>
<proteinExistence type="predicted"/>
<name>E3RED3_PYRTT</name>
<dbReference type="EMBL" id="GL532425">
    <property type="protein sequence ID" value="EFQ95916.1"/>
    <property type="molecule type" value="Genomic_DNA"/>
</dbReference>
<protein>
    <submittedName>
        <fullName evidence="1">Uncharacterized protein</fullName>
    </submittedName>
</protein>
<sequence length="118" mass="13630">MRETNVSAATYAKHYDNTWSRLMKKQERFPLEEYADQSVLSTWTLSYEQVQRQSEGAACLLKLWGFVDYGELWYELIASDAYLVAGIDVPAWLQEIIEDELSFRDVLDRPDIALLACG</sequence>
<dbReference type="Proteomes" id="UP000001067">
    <property type="component" value="Unassembled WGS sequence"/>
</dbReference>
<dbReference type="KEGG" id="pte:PTT_04344"/>
<dbReference type="STRING" id="861557.E3RED3"/>